<evidence type="ECO:0000256" key="1">
    <source>
        <dbReference type="SAM" id="MobiDB-lite"/>
    </source>
</evidence>
<protein>
    <submittedName>
        <fullName evidence="2">Uncharacterized protein</fullName>
    </submittedName>
</protein>
<evidence type="ECO:0000313" key="2">
    <source>
        <dbReference type="EMBL" id="KAK6977909.1"/>
    </source>
</evidence>
<reference evidence="2 3" key="1">
    <citation type="journal article" date="2024" name="J Genomics">
        <title>Draft genome sequencing and assembly of Favolaschia claudopus CIRM-BRFM 2984 isolated from oak limbs.</title>
        <authorList>
            <person name="Navarro D."/>
            <person name="Drula E."/>
            <person name="Chaduli D."/>
            <person name="Cazenave R."/>
            <person name="Ahrendt S."/>
            <person name="Wang J."/>
            <person name="Lipzen A."/>
            <person name="Daum C."/>
            <person name="Barry K."/>
            <person name="Grigoriev I.V."/>
            <person name="Favel A."/>
            <person name="Rosso M.N."/>
            <person name="Martin F."/>
        </authorList>
    </citation>
    <scope>NUCLEOTIDE SEQUENCE [LARGE SCALE GENOMIC DNA]</scope>
    <source>
        <strain evidence="2 3">CIRM-BRFM 2984</strain>
    </source>
</reference>
<keyword evidence="3" id="KW-1185">Reference proteome</keyword>
<proteinExistence type="predicted"/>
<organism evidence="2 3">
    <name type="scientific">Favolaschia claudopus</name>
    <dbReference type="NCBI Taxonomy" id="2862362"/>
    <lineage>
        <taxon>Eukaryota</taxon>
        <taxon>Fungi</taxon>
        <taxon>Dikarya</taxon>
        <taxon>Basidiomycota</taxon>
        <taxon>Agaricomycotina</taxon>
        <taxon>Agaricomycetes</taxon>
        <taxon>Agaricomycetidae</taxon>
        <taxon>Agaricales</taxon>
        <taxon>Marasmiineae</taxon>
        <taxon>Mycenaceae</taxon>
        <taxon>Favolaschia</taxon>
    </lineage>
</organism>
<dbReference type="EMBL" id="JAWWNJ010000163">
    <property type="protein sequence ID" value="KAK6977909.1"/>
    <property type="molecule type" value="Genomic_DNA"/>
</dbReference>
<accession>A0AAV9ZCR2</accession>
<feature type="region of interest" description="Disordered" evidence="1">
    <location>
        <begin position="61"/>
        <end position="105"/>
    </location>
</feature>
<sequence length="105" mass="12242">MQTQSPETLPNTSSYPLELWCTGKENSRVQLWTIYMRYTSHREQWETEIKPLILKCAERRAHKRSLRRTRRVPVVSTEQAEHSGFDSDDSESADTPTAESSQHSF</sequence>
<feature type="compositionally biased region" description="Polar residues" evidence="1">
    <location>
        <begin position="93"/>
        <end position="105"/>
    </location>
</feature>
<evidence type="ECO:0000313" key="3">
    <source>
        <dbReference type="Proteomes" id="UP001362999"/>
    </source>
</evidence>
<comment type="caution">
    <text evidence="2">The sequence shown here is derived from an EMBL/GenBank/DDBJ whole genome shotgun (WGS) entry which is preliminary data.</text>
</comment>
<feature type="compositionally biased region" description="Basic residues" evidence="1">
    <location>
        <begin position="61"/>
        <end position="71"/>
    </location>
</feature>
<dbReference type="AlphaFoldDB" id="A0AAV9ZCR2"/>
<gene>
    <name evidence="2" type="ORF">R3P38DRAFT_503997</name>
</gene>
<name>A0AAV9ZCR2_9AGAR</name>
<dbReference type="Proteomes" id="UP001362999">
    <property type="component" value="Unassembled WGS sequence"/>
</dbReference>